<evidence type="ECO:0000313" key="2">
    <source>
        <dbReference type="EnsemblPlants" id="KRH44385"/>
    </source>
</evidence>
<dbReference type="EMBL" id="CM000841">
    <property type="protein sequence ID" value="KRH44385.1"/>
    <property type="molecule type" value="Genomic_DNA"/>
</dbReference>
<keyword evidence="3" id="KW-1185">Reference proteome</keyword>
<evidence type="ECO:0000313" key="3">
    <source>
        <dbReference type="Proteomes" id="UP000008827"/>
    </source>
</evidence>
<protein>
    <submittedName>
        <fullName evidence="1 2">Uncharacterized protein</fullName>
    </submittedName>
</protein>
<dbReference type="PaxDb" id="3847-GLYMA08G22153.1"/>
<reference evidence="1 2" key="1">
    <citation type="journal article" date="2010" name="Nature">
        <title>Genome sequence of the palaeopolyploid soybean.</title>
        <authorList>
            <person name="Schmutz J."/>
            <person name="Cannon S.B."/>
            <person name="Schlueter J."/>
            <person name="Ma J."/>
            <person name="Mitros T."/>
            <person name="Nelson W."/>
            <person name="Hyten D.L."/>
            <person name="Song Q."/>
            <person name="Thelen J.J."/>
            <person name="Cheng J."/>
            <person name="Xu D."/>
            <person name="Hellsten U."/>
            <person name="May G.D."/>
            <person name="Yu Y."/>
            <person name="Sakurai T."/>
            <person name="Umezawa T."/>
            <person name="Bhattacharyya M.K."/>
            <person name="Sandhu D."/>
            <person name="Valliyodan B."/>
            <person name="Lindquist E."/>
            <person name="Peto M."/>
            <person name="Grant D."/>
            <person name="Shu S."/>
            <person name="Goodstein D."/>
            <person name="Barry K."/>
            <person name="Futrell-Griggs M."/>
            <person name="Abernathy B."/>
            <person name="Du J."/>
            <person name="Tian Z."/>
            <person name="Zhu L."/>
            <person name="Gill N."/>
            <person name="Joshi T."/>
            <person name="Libault M."/>
            <person name="Sethuraman A."/>
            <person name="Zhang X.-C."/>
            <person name="Shinozaki K."/>
            <person name="Nguyen H.T."/>
            <person name="Wing R.A."/>
            <person name="Cregan P."/>
            <person name="Specht J."/>
            <person name="Grimwood J."/>
            <person name="Rokhsar D."/>
            <person name="Stacey G."/>
            <person name="Shoemaker R.C."/>
            <person name="Jackson S.A."/>
        </authorList>
    </citation>
    <scope>NUCLEOTIDE SEQUENCE [LARGE SCALE GENOMIC DNA]</scope>
    <source>
        <strain evidence="2">cv. Williams 82</strain>
        <tissue evidence="1">Callus</tissue>
    </source>
</reference>
<dbReference type="InParanoid" id="K7L7V5"/>
<dbReference type="AlphaFoldDB" id="K7L7V5"/>
<name>K7L7V5_SOYBN</name>
<sequence>MCTCILKYRVLFSLTIEITYLSSEVNLIFEALNFLFLGTLVIKKTPTISGFFPGFSSEAQAGFSRTTDIEKGHSYYCAAADCIVGERKVSHVKGFVMHLV</sequence>
<evidence type="ECO:0000313" key="1">
    <source>
        <dbReference type="EMBL" id="KRH44385.1"/>
    </source>
</evidence>
<dbReference type="HOGENOM" id="CLU_2311234_0_0_1"/>
<dbReference type="SMR" id="K7L7V5"/>
<reference evidence="1" key="3">
    <citation type="submission" date="2018-07" db="EMBL/GenBank/DDBJ databases">
        <title>WGS assembly of Glycine max.</title>
        <authorList>
            <person name="Schmutz J."/>
            <person name="Cannon S."/>
            <person name="Schlueter J."/>
            <person name="Ma J."/>
            <person name="Mitros T."/>
            <person name="Nelson W."/>
            <person name="Hyten D."/>
            <person name="Song Q."/>
            <person name="Thelen J."/>
            <person name="Cheng J."/>
            <person name="Xu D."/>
            <person name="Hellsten U."/>
            <person name="May G."/>
            <person name="Yu Y."/>
            <person name="Sakurai T."/>
            <person name="Umezawa T."/>
            <person name="Bhattacharyya M."/>
            <person name="Sandhu D."/>
            <person name="Valliyodan B."/>
            <person name="Lindquist E."/>
            <person name="Peto M."/>
            <person name="Grant D."/>
            <person name="Shu S."/>
            <person name="Goodstein D."/>
            <person name="Barry K."/>
            <person name="Futrell-Griggs M."/>
            <person name="Abernathy B."/>
            <person name="Du J."/>
            <person name="Tian Z."/>
            <person name="Zhu L."/>
            <person name="Gill N."/>
            <person name="Joshi T."/>
            <person name="Libault M."/>
            <person name="Sethuraman A."/>
            <person name="Zhang X."/>
            <person name="Shinozaki K."/>
            <person name="Nguyen H."/>
            <person name="Wing R."/>
            <person name="Cregan P."/>
            <person name="Specht J."/>
            <person name="Grimwood J."/>
            <person name="Rokhsar D."/>
            <person name="Stacey G."/>
            <person name="Shoemaker R."/>
            <person name="Jackson S."/>
        </authorList>
    </citation>
    <scope>NUCLEOTIDE SEQUENCE</scope>
    <source>
        <tissue evidence="1">Callus</tissue>
    </source>
</reference>
<dbReference type="EnsemblPlants" id="KRH44385">
    <property type="protein sequence ID" value="KRH44385"/>
    <property type="gene ID" value="GLYMA_08G207500"/>
</dbReference>
<accession>K7L7V5</accession>
<gene>
    <name evidence="1" type="ORF">GLYMA_08G207500</name>
</gene>
<reference evidence="2" key="2">
    <citation type="submission" date="2018-02" db="UniProtKB">
        <authorList>
            <consortium name="EnsemblPlants"/>
        </authorList>
    </citation>
    <scope>IDENTIFICATION</scope>
    <source>
        <strain evidence="2">Williams 82</strain>
    </source>
</reference>
<organism evidence="1">
    <name type="scientific">Glycine max</name>
    <name type="common">Soybean</name>
    <name type="synonym">Glycine hispida</name>
    <dbReference type="NCBI Taxonomy" id="3847"/>
    <lineage>
        <taxon>Eukaryota</taxon>
        <taxon>Viridiplantae</taxon>
        <taxon>Streptophyta</taxon>
        <taxon>Embryophyta</taxon>
        <taxon>Tracheophyta</taxon>
        <taxon>Spermatophyta</taxon>
        <taxon>Magnoliopsida</taxon>
        <taxon>eudicotyledons</taxon>
        <taxon>Gunneridae</taxon>
        <taxon>Pentapetalae</taxon>
        <taxon>rosids</taxon>
        <taxon>fabids</taxon>
        <taxon>Fabales</taxon>
        <taxon>Fabaceae</taxon>
        <taxon>Papilionoideae</taxon>
        <taxon>50 kb inversion clade</taxon>
        <taxon>NPAAA clade</taxon>
        <taxon>indigoferoid/millettioid clade</taxon>
        <taxon>Phaseoleae</taxon>
        <taxon>Glycine</taxon>
        <taxon>Glycine subgen. Soja</taxon>
    </lineage>
</organism>
<dbReference type="Gramene" id="KRH44385">
    <property type="protein sequence ID" value="KRH44385"/>
    <property type="gene ID" value="GLYMA_08G207500"/>
</dbReference>
<dbReference type="Proteomes" id="UP000008827">
    <property type="component" value="Chromosome 8"/>
</dbReference>
<proteinExistence type="predicted"/>